<evidence type="ECO:0000256" key="3">
    <source>
        <dbReference type="ARBA" id="ARBA00022578"/>
    </source>
</evidence>
<dbReference type="PANTHER" id="PTHR33217">
    <property type="entry name" value="TRANSPOSASE FOR INSERTION SEQUENCE ELEMENT IS1081"/>
    <property type="match status" value="1"/>
</dbReference>
<reference evidence="8 9" key="1">
    <citation type="submission" date="2016-12" db="EMBL/GenBank/DDBJ databases">
        <authorList>
            <person name="Song W.-J."/>
            <person name="Kurnit D.M."/>
        </authorList>
    </citation>
    <scope>NUCLEOTIDE SEQUENCE [LARGE SCALE GENOMIC DNA]</scope>
    <source>
        <strain evidence="8 9">DSM 18488</strain>
    </source>
</reference>
<dbReference type="GO" id="GO:0004803">
    <property type="term" value="F:transposase activity"/>
    <property type="evidence" value="ECO:0007669"/>
    <property type="project" value="UniProtKB-UniRule"/>
</dbReference>
<accession>A0A1M7YB11</accession>
<dbReference type="GO" id="GO:0006313">
    <property type="term" value="P:DNA transposition"/>
    <property type="evidence" value="ECO:0007669"/>
    <property type="project" value="UniProtKB-UniRule"/>
</dbReference>
<dbReference type="Pfam" id="PF00872">
    <property type="entry name" value="Transposase_mut"/>
    <property type="match status" value="1"/>
</dbReference>
<name>A0A1M7YB11_9BACT</name>
<evidence type="ECO:0000313" key="9">
    <source>
        <dbReference type="Proteomes" id="UP000184603"/>
    </source>
</evidence>
<comment type="function">
    <text evidence="1 6">Required for the transposition of the insertion element.</text>
</comment>
<dbReference type="InterPro" id="IPR001207">
    <property type="entry name" value="Transposase_mutator"/>
</dbReference>
<feature type="region of interest" description="Disordered" evidence="7">
    <location>
        <begin position="59"/>
        <end position="79"/>
    </location>
</feature>
<dbReference type="AlphaFoldDB" id="A0A1M7YB11"/>
<dbReference type="Proteomes" id="UP000184603">
    <property type="component" value="Unassembled WGS sequence"/>
</dbReference>
<dbReference type="GO" id="GO:0003677">
    <property type="term" value="F:DNA binding"/>
    <property type="evidence" value="ECO:0007669"/>
    <property type="project" value="UniProtKB-UniRule"/>
</dbReference>
<protein>
    <recommendedName>
        <fullName evidence="6">Mutator family transposase</fullName>
    </recommendedName>
</protein>
<keyword evidence="6" id="KW-0814">Transposable element</keyword>
<organism evidence="8 9">
    <name type="scientific">Desulfopila aestuarii DSM 18488</name>
    <dbReference type="NCBI Taxonomy" id="1121416"/>
    <lineage>
        <taxon>Bacteria</taxon>
        <taxon>Pseudomonadati</taxon>
        <taxon>Thermodesulfobacteriota</taxon>
        <taxon>Desulfobulbia</taxon>
        <taxon>Desulfobulbales</taxon>
        <taxon>Desulfocapsaceae</taxon>
        <taxon>Desulfopila</taxon>
    </lineage>
</organism>
<comment type="similarity">
    <text evidence="2 6">Belongs to the transposase mutator family.</text>
</comment>
<keyword evidence="4 6" id="KW-0238">DNA-binding</keyword>
<evidence type="ECO:0000256" key="5">
    <source>
        <dbReference type="ARBA" id="ARBA00023172"/>
    </source>
</evidence>
<keyword evidence="3 6" id="KW-0815">Transposition</keyword>
<evidence type="ECO:0000256" key="7">
    <source>
        <dbReference type="SAM" id="MobiDB-lite"/>
    </source>
</evidence>
<evidence type="ECO:0000313" key="8">
    <source>
        <dbReference type="EMBL" id="SHO49815.1"/>
    </source>
</evidence>
<proteinExistence type="inferred from homology"/>
<keyword evidence="9" id="KW-1185">Reference proteome</keyword>
<dbReference type="PANTHER" id="PTHR33217:SF8">
    <property type="entry name" value="MUTATOR FAMILY TRANSPOSASE"/>
    <property type="match status" value="1"/>
</dbReference>
<evidence type="ECO:0000256" key="1">
    <source>
        <dbReference type="ARBA" id="ARBA00002190"/>
    </source>
</evidence>
<sequence length="222" mass="24953">MTEEQPEFDFNRALKDLQEGKALMGKEGILTPLIKQLTEAALEAELDSHLKKDLTANRRNGKSKKTIKSMNGSFELSTPRDREGNFSPKFVKKHQTTMSDELEQKILALYGLGMSYKDISGHLQEMYGVEISTGALTAITDKIIETVKRWQARPLESIYPVVWLDAIHYKVHENGKVASKAVYTILGVNLEGRKKTFSVCIFLRTKVRTSGCRYSLILPTGG</sequence>
<keyword evidence="5 6" id="KW-0233">DNA recombination</keyword>
<gene>
    <name evidence="8" type="ORF">SAMN02745220_03108</name>
</gene>
<evidence type="ECO:0000256" key="4">
    <source>
        <dbReference type="ARBA" id="ARBA00023125"/>
    </source>
</evidence>
<dbReference type="EMBL" id="FRFE01000015">
    <property type="protein sequence ID" value="SHO49815.1"/>
    <property type="molecule type" value="Genomic_DNA"/>
</dbReference>
<evidence type="ECO:0000256" key="2">
    <source>
        <dbReference type="ARBA" id="ARBA00010961"/>
    </source>
</evidence>
<evidence type="ECO:0000256" key="6">
    <source>
        <dbReference type="RuleBase" id="RU365089"/>
    </source>
</evidence>